<comment type="caution">
    <text evidence="2">The sequence shown here is derived from an EMBL/GenBank/DDBJ whole genome shotgun (WGS) entry which is preliminary data.</text>
</comment>
<feature type="transmembrane region" description="Helical" evidence="1">
    <location>
        <begin position="149"/>
        <end position="176"/>
    </location>
</feature>
<keyword evidence="1" id="KW-0812">Transmembrane</keyword>
<feature type="transmembrane region" description="Helical" evidence="1">
    <location>
        <begin position="376"/>
        <end position="393"/>
    </location>
</feature>
<feature type="transmembrane region" description="Helical" evidence="1">
    <location>
        <begin position="231"/>
        <end position="249"/>
    </location>
</feature>
<dbReference type="AlphaFoldDB" id="A0A2S9CMJ6"/>
<feature type="transmembrane region" description="Helical" evidence="1">
    <location>
        <begin position="322"/>
        <end position="345"/>
    </location>
</feature>
<evidence type="ECO:0000313" key="5">
    <source>
        <dbReference type="Proteomes" id="UP000238534"/>
    </source>
</evidence>
<name>A0A2S9CMJ6_CHRCI</name>
<evidence type="ECO:0000256" key="1">
    <source>
        <dbReference type="SAM" id="Phobius"/>
    </source>
</evidence>
<feature type="transmembrane region" description="Helical" evidence="1">
    <location>
        <begin position="188"/>
        <end position="219"/>
    </location>
</feature>
<sequence length="405" mass="46566">MKFFPIPTDRIIQVLGLGFIFMDIPYRKLVFKIKNLSSFYFASLLILIVILIVQNWNYSSLDLYYFKDHLDIFLYFFPAYLIIYILYKINKNKIVNNLLDSIVILAALQAIISLVFFFVPSIFDAYTSLLSQNASQGLTSRLGQVEKRLIGVGSAFFTGVIKYAVAFFIAIILPYLKTDLYKRKTIYIISFVLIIIAGLMTGRTFFVAICLGLVLYLLIDPRNTLRLIYKVIPSILVLTMVIYSIMISIGNQERIDRVFNFVFELFINYQKSGELTSSSTEGSISMYKFPKTLKTWVIGDGRMQNPNGSYYMGSDIGYVRMIFYFGIIFTVLYMIYQAYLCYLLSKKSPSWIFKAFCLIVLSWIIVLNFKGLANLNMYLLLLFIGLGVNNVVAKQSSMIKNKSIK</sequence>
<evidence type="ECO:0000313" key="3">
    <source>
        <dbReference type="EMBL" id="PRB88378.1"/>
    </source>
</evidence>
<dbReference type="EMBL" id="PCPH01000005">
    <property type="protein sequence ID" value="PRB88378.1"/>
    <property type="molecule type" value="Genomic_DNA"/>
</dbReference>
<organism evidence="2 5">
    <name type="scientific">Chryseobacterium culicis</name>
    <dbReference type="NCBI Taxonomy" id="680127"/>
    <lineage>
        <taxon>Bacteria</taxon>
        <taxon>Pseudomonadati</taxon>
        <taxon>Bacteroidota</taxon>
        <taxon>Flavobacteriia</taxon>
        <taxon>Flavobacteriales</taxon>
        <taxon>Weeksellaceae</taxon>
        <taxon>Chryseobacterium group</taxon>
        <taxon>Chryseobacterium</taxon>
    </lineage>
</organism>
<reference evidence="4 5" key="1">
    <citation type="submission" date="2017-09" db="EMBL/GenBank/DDBJ databases">
        <title>Genomic, metabolic, and phenotypic characteristics of bacterial isolates from the natural microbiome of the model nematode Caenorhabditis elegans.</title>
        <authorList>
            <person name="Zimmermann J."/>
            <person name="Obeng N."/>
            <person name="Yang W."/>
            <person name="Obeng O."/>
            <person name="Kissoyan K."/>
            <person name="Pees B."/>
            <person name="Dirksen P."/>
            <person name="Hoppner M."/>
            <person name="Franke A."/>
            <person name="Rosenstiel P."/>
            <person name="Leippe M."/>
            <person name="Dierking K."/>
            <person name="Kaleta C."/>
            <person name="Schulenburg H."/>
        </authorList>
    </citation>
    <scope>NUCLEOTIDE SEQUENCE [LARGE SCALE GENOMIC DNA]</scope>
    <source>
        <strain evidence="2 5">MYb25</strain>
        <strain evidence="3 4">MYb44</strain>
    </source>
</reference>
<accession>A0A2S9CMJ6</accession>
<dbReference type="EMBL" id="PCPP01000004">
    <property type="protein sequence ID" value="PRB81723.1"/>
    <property type="molecule type" value="Genomic_DNA"/>
</dbReference>
<dbReference type="OrthoDB" id="703085at2"/>
<evidence type="ECO:0000313" key="4">
    <source>
        <dbReference type="Proteomes" id="UP000238325"/>
    </source>
</evidence>
<evidence type="ECO:0000313" key="2">
    <source>
        <dbReference type="EMBL" id="PRB81723.1"/>
    </source>
</evidence>
<dbReference type="Proteomes" id="UP000238325">
    <property type="component" value="Unassembled WGS sequence"/>
</dbReference>
<feature type="transmembrane region" description="Helical" evidence="1">
    <location>
        <begin position="102"/>
        <end position="123"/>
    </location>
</feature>
<evidence type="ECO:0008006" key="6">
    <source>
        <dbReference type="Google" id="ProtNLM"/>
    </source>
</evidence>
<gene>
    <name evidence="2" type="ORF">CQ022_18785</name>
    <name evidence="3" type="ORF">CQ033_17690</name>
</gene>
<dbReference type="Proteomes" id="UP000238534">
    <property type="component" value="Unassembled WGS sequence"/>
</dbReference>
<feature type="transmembrane region" description="Helical" evidence="1">
    <location>
        <begin position="72"/>
        <end position="90"/>
    </location>
</feature>
<keyword evidence="1" id="KW-0472">Membrane</keyword>
<proteinExistence type="predicted"/>
<feature type="transmembrane region" description="Helical" evidence="1">
    <location>
        <begin position="38"/>
        <end position="57"/>
    </location>
</feature>
<keyword evidence="1" id="KW-1133">Transmembrane helix</keyword>
<keyword evidence="4" id="KW-1185">Reference proteome</keyword>
<feature type="transmembrane region" description="Helical" evidence="1">
    <location>
        <begin position="351"/>
        <end position="369"/>
    </location>
</feature>
<dbReference type="RefSeq" id="WP_105683840.1">
    <property type="nucleotide sequence ID" value="NZ_JBBGZD010000004.1"/>
</dbReference>
<protein>
    <recommendedName>
        <fullName evidence="6">O-antigen ligase like membrane protein</fullName>
    </recommendedName>
</protein>